<keyword evidence="2" id="KW-1185">Reference proteome</keyword>
<proteinExistence type="predicted"/>
<protein>
    <submittedName>
        <fullName evidence="1">Uncharacterized protein</fullName>
    </submittedName>
</protein>
<evidence type="ECO:0000313" key="2">
    <source>
        <dbReference type="Proteomes" id="UP001320706"/>
    </source>
</evidence>
<dbReference type="Proteomes" id="UP001320706">
    <property type="component" value="Unassembled WGS sequence"/>
</dbReference>
<gene>
    <name evidence="1" type="ORF">M8818_006707</name>
</gene>
<dbReference type="EMBL" id="JAMKPW020000041">
    <property type="protein sequence ID" value="KAK8196542.1"/>
    <property type="molecule type" value="Genomic_DNA"/>
</dbReference>
<sequence length="1197" mass="126957">MKVKEWFHTARTGAAEKVGEGGANSSTTAQASQEKVHEDNGGILGLQNKHTADDSNIRALDTQGSESPNDAEHQVSSSRVKATTAQDDCPSVDEKHTVTAEAIAPRSSAETKPQDASAEEPTASSEEDDSKYPSGLKLAILTFGLAMTTFVVALDNTIIATAIPRITTVFNSLDDVGWYGSSYLLTTTSLQPSFGKVYTYFDVKWTYLSALIIFELGSILCAAARSSVMLIVGRAVAGAGAAALFSGGMTIIGYSVPLRKRAIYIALLSSMFGISSVVGPILGGALTDKASWRWCFWINLPFGGIAMATVGLFFKNPARGHADMTTKEKIRQVDLAGAGFLICAIVCLLLALQWGGTTYPWKDSKVWGCLLGFVLIISVFVGMQIRLGERATIPPRILCKQRTVHIYYLPFYFQAVKGTTAEGSGIRCIAYLVSTTVSSIVVGASITAFGYYTPFMWIGTIVFVVGCGMLTTLNVASSAGHWIGYQILAGFGAGAGVQIPFIAVQVVLPEKDMPTGNAVAIFFNTLGGAVSISIAQNIFSNKLVQDLPKYAPGVNAATIIAAGATHIREVVTQQQLPGVLTAYNYAVTSAFILPIATGSIAFLFSLLMEWKSVKGKKLLVGGIDPNPSPTVTATELHAAAAANGFTITPGSVDETDFLLLQNSFDAVVSSVASLPEYIDPRLLPTPVEGGKRKWVRPVRKDDPLNAWAHKTVLKHPSPTSSKLTGKTIVVKDNVSVAGAPLGLGTSAELFEGGKHAVSTIDAPVVKRILEAGGTIVGTAVCENFSMFALSITAETGPVHNAWAKGYATGGSTSGGAVLISAKDVNEWKKQGRRLPFPADEDIGEGVDMAVGGDQGGSIRMPSSFSGIYGLKPTHGLCPYTGIASLHPIIDHTGPMARSIEDTALLLEVMAGYDGIDFRQTPETPLLGAVPEYSALLSSWVAEKEKAGEWTPTSAGKGLRVGILKEAWEVLGLTPDVASLVRASAERFGELGAEVKEVSVPIHLLGASIWTVAGREMMTNSMFNGAPDLLSYTLPGLNPLKPGQDLFDKVAHRNPAVINVMMNTEHLKQKYGPAVTRKAHMHVHQLRAAYDEALKDLDVLVLPVTPFVAVKHPDGVTDSGSTLSVMETAKLQVGATLNTCPFNITGHPAMSIPCGWAPSKDGEGKLPVGMQLVGKRWHEMDVFKAATAWEVLGKGLDS</sequence>
<accession>A0ACC3S7R7</accession>
<name>A0ACC3S7R7_9PEZI</name>
<comment type="caution">
    <text evidence="1">The sequence shown here is derived from an EMBL/GenBank/DDBJ whole genome shotgun (WGS) entry which is preliminary data.</text>
</comment>
<reference evidence="1" key="1">
    <citation type="submission" date="2024-02" db="EMBL/GenBank/DDBJ databases">
        <title>Metagenome Assembled Genome of Zalaria obscura JY119.</title>
        <authorList>
            <person name="Vighnesh L."/>
            <person name="Jagadeeshwari U."/>
            <person name="Venkata Ramana C."/>
            <person name="Sasikala C."/>
        </authorList>
    </citation>
    <scope>NUCLEOTIDE SEQUENCE</scope>
    <source>
        <strain evidence="1">JY119</strain>
    </source>
</reference>
<evidence type="ECO:0000313" key="1">
    <source>
        <dbReference type="EMBL" id="KAK8196542.1"/>
    </source>
</evidence>
<organism evidence="1 2">
    <name type="scientific">Zalaria obscura</name>
    <dbReference type="NCBI Taxonomy" id="2024903"/>
    <lineage>
        <taxon>Eukaryota</taxon>
        <taxon>Fungi</taxon>
        <taxon>Dikarya</taxon>
        <taxon>Ascomycota</taxon>
        <taxon>Pezizomycotina</taxon>
        <taxon>Dothideomycetes</taxon>
        <taxon>Dothideomycetidae</taxon>
        <taxon>Dothideales</taxon>
        <taxon>Zalariaceae</taxon>
        <taxon>Zalaria</taxon>
    </lineage>
</organism>